<gene>
    <name evidence="1" type="ORF">LTRI10_LOCUS11297</name>
</gene>
<evidence type="ECO:0000313" key="2">
    <source>
        <dbReference type="Proteomes" id="UP001497516"/>
    </source>
</evidence>
<keyword evidence="2" id="KW-1185">Reference proteome</keyword>
<dbReference type="EMBL" id="OZ034815">
    <property type="protein sequence ID" value="CAL1367839.1"/>
    <property type="molecule type" value="Genomic_DNA"/>
</dbReference>
<accession>A0AAV2D5E6</accession>
<organism evidence="1 2">
    <name type="scientific">Linum trigynum</name>
    <dbReference type="NCBI Taxonomy" id="586398"/>
    <lineage>
        <taxon>Eukaryota</taxon>
        <taxon>Viridiplantae</taxon>
        <taxon>Streptophyta</taxon>
        <taxon>Embryophyta</taxon>
        <taxon>Tracheophyta</taxon>
        <taxon>Spermatophyta</taxon>
        <taxon>Magnoliopsida</taxon>
        <taxon>eudicotyledons</taxon>
        <taxon>Gunneridae</taxon>
        <taxon>Pentapetalae</taxon>
        <taxon>rosids</taxon>
        <taxon>fabids</taxon>
        <taxon>Malpighiales</taxon>
        <taxon>Linaceae</taxon>
        <taxon>Linum</taxon>
    </lineage>
</organism>
<dbReference type="Proteomes" id="UP001497516">
    <property type="component" value="Chromosome 2"/>
</dbReference>
<protein>
    <submittedName>
        <fullName evidence="1">Uncharacterized protein</fullName>
    </submittedName>
</protein>
<dbReference type="AlphaFoldDB" id="A0AAV2D5E6"/>
<sequence>MFRGRNWKHRISHISEWHLRAEISQRINEVLLFNKPTREHVEQIVEVVARGIDGEDRASKYIEVELTGWDEAHGGGRGVQAIQPL</sequence>
<proteinExistence type="predicted"/>
<name>A0AAV2D5E6_9ROSI</name>
<reference evidence="1 2" key="1">
    <citation type="submission" date="2024-04" db="EMBL/GenBank/DDBJ databases">
        <authorList>
            <person name="Fracassetti M."/>
        </authorList>
    </citation>
    <scope>NUCLEOTIDE SEQUENCE [LARGE SCALE GENOMIC DNA]</scope>
</reference>
<evidence type="ECO:0000313" key="1">
    <source>
        <dbReference type="EMBL" id="CAL1367839.1"/>
    </source>
</evidence>